<protein>
    <recommendedName>
        <fullName evidence="3">Histone methylation protein DOT1</fullName>
    </recommendedName>
</protein>
<dbReference type="Gene3D" id="3.40.50.150">
    <property type="entry name" value="Vaccinia Virus protein VP39"/>
    <property type="match status" value="1"/>
</dbReference>
<evidence type="ECO:0008006" key="3">
    <source>
        <dbReference type="Google" id="ProtNLM"/>
    </source>
</evidence>
<dbReference type="EMBL" id="JACHDY010000002">
    <property type="protein sequence ID" value="MBB5316904.1"/>
    <property type="molecule type" value="Genomic_DNA"/>
</dbReference>
<dbReference type="CDD" id="cd02440">
    <property type="entry name" value="AdoMet_MTases"/>
    <property type="match status" value="1"/>
</dbReference>
<dbReference type="Proteomes" id="UP000568106">
    <property type="component" value="Unassembled WGS sequence"/>
</dbReference>
<evidence type="ECO:0000313" key="2">
    <source>
        <dbReference type="Proteomes" id="UP000568106"/>
    </source>
</evidence>
<keyword evidence="2" id="KW-1185">Reference proteome</keyword>
<dbReference type="AlphaFoldDB" id="A0A7W8MS78"/>
<name>A0A7W8MS78_9BACT</name>
<reference evidence="1" key="1">
    <citation type="submission" date="2020-08" db="EMBL/GenBank/DDBJ databases">
        <title>Genomic Encyclopedia of Type Strains, Phase IV (KMG-V): Genome sequencing to study the core and pangenomes of soil and plant-associated prokaryotes.</title>
        <authorList>
            <person name="Whitman W."/>
        </authorList>
    </citation>
    <scope>NUCLEOTIDE SEQUENCE [LARGE SCALE GENOMIC DNA]</scope>
    <source>
        <strain evidence="1">M8UP27</strain>
    </source>
</reference>
<dbReference type="InterPro" id="IPR029063">
    <property type="entry name" value="SAM-dependent_MTases_sf"/>
</dbReference>
<organism evidence="1 2">
    <name type="scientific">Tunturiibacter empetritectus</name>
    <dbReference type="NCBI Taxonomy" id="3069691"/>
    <lineage>
        <taxon>Bacteria</taxon>
        <taxon>Pseudomonadati</taxon>
        <taxon>Acidobacteriota</taxon>
        <taxon>Terriglobia</taxon>
        <taxon>Terriglobales</taxon>
        <taxon>Acidobacteriaceae</taxon>
        <taxon>Tunturiibacter</taxon>
    </lineage>
</organism>
<gene>
    <name evidence="1" type="ORF">HDF09_001573</name>
</gene>
<dbReference type="SUPFAM" id="SSF53335">
    <property type="entry name" value="S-adenosyl-L-methionine-dependent methyltransferases"/>
    <property type="match status" value="1"/>
</dbReference>
<accession>A0A7W8MS78</accession>
<evidence type="ECO:0000313" key="1">
    <source>
        <dbReference type="EMBL" id="MBB5316904.1"/>
    </source>
</evidence>
<sequence length="308" mass="33867">MIDAIERVVRQLEEDRSLLEPDRLRERLEALDRLDAYLAFRPDVPDVPQSVLGVESKDAELYLRAKAVCARLEAANGELYEAIRGDIRLGRGHDALLRWVQSPPERDAGGGAANSVDADVGYDYLDELVSGVLQFEEPDAGEVAREPEMVFYQPTPARHIFDLIGGDLIGGAGLTAEDVVVDLGSGLGHVPLLVSICTGANSVGIELEAAYVERARQCAQRLNVNKATFLCGDARVADLSRGTVFYLYTPFVGAILRDVLERLRREAATRRIRVCTYGPCTSVVAEEPWLEAAAVPEMDRIVLFRSRD</sequence>
<comment type="caution">
    <text evidence="1">The sequence shown here is derived from an EMBL/GenBank/DDBJ whole genome shotgun (WGS) entry which is preliminary data.</text>
</comment>
<proteinExistence type="predicted"/>